<gene>
    <name evidence="2" type="primary">AlNc14C147G7408</name>
    <name evidence="2" type="ORF">ALNC14_083280</name>
</gene>
<reference evidence="2" key="2">
    <citation type="submission" date="2011-02" db="EMBL/GenBank/DDBJ databases">
        <authorList>
            <person name="MacLean D."/>
        </authorList>
    </citation>
    <scope>NUCLEOTIDE SEQUENCE</scope>
</reference>
<dbReference type="AlphaFoldDB" id="F0WLL9"/>
<dbReference type="HOGENOM" id="CLU_1417494_0_0_1"/>
<evidence type="ECO:0000256" key="1">
    <source>
        <dbReference type="SAM" id="MobiDB-lite"/>
    </source>
</evidence>
<organism evidence="2">
    <name type="scientific">Albugo laibachii Nc14</name>
    <dbReference type="NCBI Taxonomy" id="890382"/>
    <lineage>
        <taxon>Eukaryota</taxon>
        <taxon>Sar</taxon>
        <taxon>Stramenopiles</taxon>
        <taxon>Oomycota</taxon>
        <taxon>Peronosporomycetes</taxon>
        <taxon>Albuginales</taxon>
        <taxon>Albuginaceae</taxon>
        <taxon>Albugo</taxon>
    </lineage>
</organism>
<accession>F0WLL9</accession>
<feature type="region of interest" description="Disordered" evidence="1">
    <location>
        <begin position="29"/>
        <end position="52"/>
    </location>
</feature>
<protein>
    <submittedName>
        <fullName evidence="2">AlNc14C147G7408 protein</fullName>
    </submittedName>
</protein>
<name>F0WLL9_9STRA</name>
<evidence type="ECO:0000313" key="2">
    <source>
        <dbReference type="EMBL" id="CCA22185.1"/>
    </source>
</evidence>
<dbReference type="EMBL" id="FR824192">
    <property type="protein sequence ID" value="CCA22185.1"/>
    <property type="molecule type" value="Genomic_DNA"/>
</dbReference>
<reference evidence="2" key="1">
    <citation type="journal article" date="2011" name="PLoS Biol.">
        <title>Gene gain and loss during evolution of obligate parasitism in the white rust pathogen of Arabidopsis thaliana.</title>
        <authorList>
            <person name="Kemen E."/>
            <person name="Gardiner A."/>
            <person name="Schultz-Larsen T."/>
            <person name="Kemen A.C."/>
            <person name="Balmuth A.L."/>
            <person name="Robert-Seilaniantz A."/>
            <person name="Bailey K."/>
            <person name="Holub E."/>
            <person name="Studholme D.J."/>
            <person name="Maclean D."/>
            <person name="Jones J.D."/>
        </authorList>
    </citation>
    <scope>NUCLEOTIDE SEQUENCE</scope>
</reference>
<sequence length="192" mass="21730">MYFRIKACFLVRLGRQPLLLGVQREDEACQEESTGSVGETRHQDGGRFSTSNLGSKRLEGVFYSLDDSQHAIPIDDQKYDVDEAAMGQTEEFFCTEKLAQSGAFKMSTARVQNGKWEQSDGSADEVDEITMNMSGIGDIMDDQEKLVVFFVSLSEDYKQIKMIMGNMHGIDLMTAREIIWREWDSIQVEASK</sequence>
<proteinExistence type="predicted"/>